<protein>
    <submittedName>
        <fullName evidence="1">Transposase</fullName>
    </submittedName>
</protein>
<evidence type="ECO:0000313" key="2">
    <source>
        <dbReference type="Proteomes" id="UP001595191"/>
    </source>
</evidence>
<dbReference type="EMBL" id="JBHFPV010000011">
    <property type="protein sequence ID" value="MFH6605178.1"/>
    <property type="molecule type" value="Genomic_DNA"/>
</dbReference>
<evidence type="ECO:0000313" key="1">
    <source>
        <dbReference type="EMBL" id="MFH6605178.1"/>
    </source>
</evidence>
<gene>
    <name evidence="1" type="ORF">ACEZ3G_16985</name>
</gene>
<sequence>MDTEQHVITDIRAYHADGKDNQQLPDIVKRVQRRLWKQGLLWENCVADTGYSSGENYAFLEERGLKSFIPPHGTYKGGPDGFTYNGEHDHYLCPQGKAIPFTKVFDDYRTGTKKKEYRARKHVCTDCPIRSRCLGKSAQEKKFSVTYYREEYERNIARVESPQGRYMKGKRQSTVEPVFGTLTQFMGLRKINTIGLAQANKVMHLSAIAYNLKKYLKFDQKRAKSGAGKLALETTFKSVLQYLFGPSIGPRISDYIF</sequence>
<dbReference type="Proteomes" id="UP001595191">
    <property type="component" value="Unassembled WGS sequence"/>
</dbReference>
<accession>A0ACC7LN45</accession>
<keyword evidence="2" id="KW-1185">Reference proteome</keyword>
<name>A0ACC7LN45_9FLAO</name>
<comment type="caution">
    <text evidence="1">The sequence shown here is derived from an EMBL/GenBank/DDBJ whole genome shotgun (WGS) entry which is preliminary data.</text>
</comment>
<reference evidence="1" key="1">
    <citation type="submission" date="2024-09" db="EMBL/GenBank/DDBJ databases">
        <authorList>
            <person name="Liu J."/>
        </authorList>
    </citation>
    <scope>NUCLEOTIDE SEQUENCE</scope>
    <source>
        <strain evidence="1">NBU2967</strain>
    </source>
</reference>
<proteinExistence type="predicted"/>
<organism evidence="1 2">
    <name type="scientific">Meishania litoralis</name>
    <dbReference type="NCBI Taxonomy" id="3434685"/>
    <lineage>
        <taxon>Bacteria</taxon>
        <taxon>Pseudomonadati</taxon>
        <taxon>Bacteroidota</taxon>
        <taxon>Flavobacteriia</taxon>
        <taxon>Flavobacteriales</taxon>
        <taxon>Flavobacteriaceae</taxon>
        <taxon>Meishania</taxon>
    </lineage>
</organism>